<dbReference type="PANTHER" id="PTHR33933:SF1">
    <property type="entry name" value="PROTEIN ADENYLYLTRANSFERASE MNTA-RELATED"/>
    <property type="match status" value="1"/>
</dbReference>
<evidence type="ECO:0000313" key="3">
    <source>
        <dbReference type="Proteomes" id="UP000830167"/>
    </source>
</evidence>
<dbReference type="InterPro" id="IPR002934">
    <property type="entry name" value="Polymerase_NTP_transf_dom"/>
</dbReference>
<protein>
    <submittedName>
        <fullName evidence="2">Nucleotidyltransferase domain-containing protein</fullName>
    </submittedName>
</protein>
<dbReference type="Proteomes" id="UP000830167">
    <property type="component" value="Chromosome"/>
</dbReference>
<dbReference type="CDD" id="cd05403">
    <property type="entry name" value="NT_KNTase_like"/>
    <property type="match status" value="1"/>
</dbReference>
<keyword evidence="3" id="KW-1185">Reference proteome</keyword>
<dbReference type="InterPro" id="IPR052548">
    <property type="entry name" value="Type_VII_TA_antitoxin"/>
</dbReference>
<evidence type="ECO:0000313" key="2">
    <source>
        <dbReference type="EMBL" id="UOF90378.1"/>
    </source>
</evidence>
<accession>A0ABY4CMI3</accession>
<proteinExistence type="predicted"/>
<feature type="domain" description="Polymerase nucleotidyl transferase" evidence="1">
    <location>
        <begin position="11"/>
        <end position="81"/>
    </location>
</feature>
<dbReference type="RefSeq" id="WP_347437072.1">
    <property type="nucleotide sequence ID" value="NZ_CP089291.1"/>
</dbReference>
<dbReference type="PANTHER" id="PTHR33933">
    <property type="entry name" value="NUCLEOTIDYLTRANSFERASE"/>
    <property type="match status" value="1"/>
</dbReference>
<reference evidence="2" key="1">
    <citation type="submission" date="2021-12" db="EMBL/GenBank/DDBJ databases">
        <title>Alicyclobacillaceae gen. nov., sp. nov., isolated from chalcocite enrichment system.</title>
        <authorList>
            <person name="Jiang Z."/>
        </authorList>
    </citation>
    <scope>NUCLEOTIDE SEQUENCE</scope>
    <source>
        <strain evidence="2">MYW30-H2</strain>
    </source>
</reference>
<gene>
    <name evidence="2" type="ORF">LSG31_21395</name>
</gene>
<dbReference type="SUPFAM" id="SSF81301">
    <property type="entry name" value="Nucleotidyltransferase"/>
    <property type="match status" value="1"/>
</dbReference>
<dbReference type="Gene3D" id="3.30.460.10">
    <property type="entry name" value="Beta Polymerase, domain 2"/>
    <property type="match status" value="1"/>
</dbReference>
<evidence type="ECO:0000259" key="1">
    <source>
        <dbReference type="Pfam" id="PF01909"/>
    </source>
</evidence>
<name>A0ABY4CMI3_9BACL</name>
<sequence length="102" mass="11622">MTHPDEQVVNEVVQRLVSALPIEKIILFGSRARGEAKQDSDFDFLVIMDTDLSPLKRNVEIRKVGRVKGYPMDFLVRTPEEMANGFIMQKEIAAEGVVVYER</sequence>
<dbReference type="Pfam" id="PF01909">
    <property type="entry name" value="NTP_transf_2"/>
    <property type="match status" value="1"/>
</dbReference>
<dbReference type="InterPro" id="IPR043519">
    <property type="entry name" value="NT_sf"/>
</dbReference>
<dbReference type="EMBL" id="CP089291">
    <property type="protein sequence ID" value="UOF90378.1"/>
    <property type="molecule type" value="Genomic_DNA"/>
</dbReference>
<organism evidence="2 3">
    <name type="scientific">Fodinisporobacter ferrooxydans</name>
    <dbReference type="NCBI Taxonomy" id="2901836"/>
    <lineage>
        <taxon>Bacteria</taxon>
        <taxon>Bacillati</taxon>
        <taxon>Bacillota</taxon>
        <taxon>Bacilli</taxon>
        <taxon>Bacillales</taxon>
        <taxon>Alicyclobacillaceae</taxon>
        <taxon>Fodinisporobacter</taxon>
    </lineage>
</organism>